<keyword evidence="12" id="KW-1278">Translocase</keyword>
<feature type="transmembrane region" description="Helical" evidence="22">
    <location>
        <begin position="593"/>
        <end position="611"/>
    </location>
</feature>
<evidence type="ECO:0000256" key="3">
    <source>
        <dbReference type="ARBA" id="ARBA00009578"/>
    </source>
</evidence>
<keyword evidence="15" id="KW-0408">Iron</keyword>
<keyword evidence="11" id="KW-0479">Metal-binding</keyword>
<organism evidence="24 25">
    <name type="scientific">Phocicoccus schoeneichii</name>
    <dbReference type="NCBI Taxonomy" id="1812261"/>
    <lineage>
        <taxon>Bacteria</taxon>
        <taxon>Bacillati</taxon>
        <taxon>Bacillota</taxon>
        <taxon>Bacilli</taxon>
        <taxon>Bacillales</taxon>
        <taxon>Salinicoccaceae</taxon>
        <taxon>Phocicoccus</taxon>
    </lineage>
</organism>
<feature type="transmembrane region" description="Helical" evidence="22">
    <location>
        <begin position="192"/>
        <end position="220"/>
    </location>
</feature>
<dbReference type="EC" id="7.1.1.9" evidence="4"/>
<comment type="subcellular location">
    <subcellularLocation>
        <location evidence="1">Cell membrane</location>
        <topology evidence="1">Multi-pass membrane protein</topology>
    </subcellularLocation>
</comment>
<keyword evidence="6 21" id="KW-0813">Transport</keyword>
<evidence type="ECO:0000256" key="13">
    <source>
        <dbReference type="ARBA" id="ARBA00022982"/>
    </source>
</evidence>
<evidence type="ECO:0000256" key="2">
    <source>
        <dbReference type="ARBA" id="ARBA00004673"/>
    </source>
</evidence>
<keyword evidence="10 21" id="KW-0812">Transmembrane</keyword>
<feature type="transmembrane region" description="Helical" evidence="22">
    <location>
        <begin position="69"/>
        <end position="94"/>
    </location>
</feature>
<dbReference type="PRINTS" id="PR01165">
    <property type="entry name" value="CYCOXIDASEI"/>
</dbReference>
<keyword evidence="7" id="KW-1003">Cell membrane</keyword>
<dbReference type="GO" id="GO:0009060">
    <property type="term" value="P:aerobic respiration"/>
    <property type="evidence" value="ECO:0007669"/>
    <property type="project" value="InterPro"/>
</dbReference>
<keyword evidence="9 21" id="KW-0679">Respiratory chain</keyword>
<dbReference type="CDD" id="cd01662">
    <property type="entry name" value="Ubiquinol_Oxidase_I"/>
    <property type="match status" value="1"/>
</dbReference>
<feature type="transmembrane region" description="Helical" evidence="22">
    <location>
        <begin position="385"/>
        <end position="408"/>
    </location>
</feature>
<evidence type="ECO:0000256" key="9">
    <source>
        <dbReference type="ARBA" id="ARBA00022660"/>
    </source>
</evidence>
<feature type="transmembrane region" description="Helical" evidence="22">
    <location>
        <begin position="555"/>
        <end position="573"/>
    </location>
</feature>
<feature type="transmembrane region" description="Helical" evidence="22">
    <location>
        <begin position="28"/>
        <end position="49"/>
    </location>
</feature>
<dbReference type="Pfam" id="PF00115">
    <property type="entry name" value="COX1"/>
    <property type="match status" value="1"/>
</dbReference>
<comment type="pathway">
    <text evidence="2">Energy metabolism; oxidative phosphorylation.</text>
</comment>
<evidence type="ECO:0000256" key="12">
    <source>
        <dbReference type="ARBA" id="ARBA00022967"/>
    </source>
</evidence>
<keyword evidence="25" id="KW-1185">Reference proteome</keyword>
<dbReference type="GO" id="GO:0022904">
    <property type="term" value="P:respiratory electron transport chain"/>
    <property type="evidence" value="ECO:0007669"/>
    <property type="project" value="TreeGrafter"/>
</dbReference>
<dbReference type="PANTHER" id="PTHR10422:SF44">
    <property type="entry name" value="CYTOCHROME C OXIDASE SUBUNIT 1"/>
    <property type="match status" value="1"/>
</dbReference>
<evidence type="ECO:0000256" key="4">
    <source>
        <dbReference type="ARBA" id="ARBA00012949"/>
    </source>
</evidence>
<gene>
    <name evidence="24" type="primary">ctaD</name>
    <name evidence="24" type="ORF">JEOSCH030_00912</name>
</gene>
<dbReference type="AlphaFoldDB" id="A0A6V7RDM6"/>
<keyword evidence="17 22" id="KW-0472">Membrane</keyword>
<protein>
    <recommendedName>
        <fullName evidence="5">Cytochrome c oxidase subunit 1</fullName>
        <ecNumber evidence="4">7.1.1.9</ecNumber>
    </recommendedName>
    <alternativeName>
        <fullName evidence="18">Cytochrome aa3 subunit 1</fullName>
    </alternativeName>
    <alternativeName>
        <fullName evidence="19">Cytochrome c oxidase polypeptide I</fullName>
    </alternativeName>
</protein>
<feature type="transmembrane region" description="Helical" evidence="22">
    <location>
        <begin position="154"/>
        <end position="180"/>
    </location>
</feature>
<feature type="transmembrane region" description="Helical" evidence="22">
    <location>
        <begin position="106"/>
        <end position="129"/>
    </location>
</feature>
<keyword evidence="13 21" id="KW-0249">Electron transport</keyword>
<evidence type="ECO:0000256" key="8">
    <source>
        <dbReference type="ARBA" id="ARBA00022617"/>
    </source>
</evidence>
<keyword evidence="14 22" id="KW-1133">Transmembrane helix</keyword>
<dbReference type="InterPro" id="IPR023616">
    <property type="entry name" value="Cyt_c_oxase-like_su1_dom"/>
</dbReference>
<dbReference type="InterPro" id="IPR000883">
    <property type="entry name" value="Cyt_C_Oxase_1"/>
</dbReference>
<evidence type="ECO:0000256" key="6">
    <source>
        <dbReference type="ARBA" id="ARBA00022448"/>
    </source>
</evidence>
<dbReference type="GO" id="GO:0046872">
    <property type="term" value="F:metal ion binding"/>
    <property type="evidence" value="ECO:0007669"/>
    <property type="project" value="UniProtKB-KW"/>
</dbReference>
<evidence type="ECO:0000256" key="21">
    <source>
        <dbReference type="RuleBase" id="RU000370"/>
    </source>
</evidence>
<dbReference type="RefSeq" id="WP_186086870.1">
    <property type="nucleotide sequence ID" value="NZ_BMDB01000001.1"/>
</dbReference>
<accession>A0A6V7RDM6</accession>
<keyword evidence="16" id="KW-0186">Copper</keyword>
<evidence type="ECO:0000256" key="19">
    <source>
        <dbReference type="ARBA" id="ARBA00032715"/>
    </source>
</evidence>
<feature type="transmembrane region" description="Helical" evidence="22">
    <location>
        <begin position="243"/>
        <end position="263"/>
    </location>
</feature>
<dbReference type="FunFam" id="1.20.210.10:FF:000006">
    <property type="entry name" value="Cytochrome c oxidase subunit 1"/>
    <property type="match status" value="1"/>
</dbReference>
<evidence type="ECO:0000313" key="24">
    <source>
        <dbReference type="EMBL" id="CAD2075807.1"/>
    </source>
</evidence>
<dbReference type="Proteomes" id="UP000521032">
    <property type="component" value="Unassembled WGS sequence"/>
</dbReference>
<evidence type="ECO:0000259" key="23">
    <source>
        <dbReference type="PROSITE" id="PS50855"/>
    </source>
</evidence>
<dbReference type="GO" id="GO:0020037">
    <property type="term" value="F:heme binding"/>
    <property type="evidence" value="ECO:0007669"/>
    <property type="project" value="InterPro"/>
</dbReference>
<proteinExistence type="inferred from homology"/>
<evidence type="ECO:0000256" key="5">
    <source>
        <dbReference type="ARBA" id="ARBA00015947"/>
    </source>
</evidence>
<reference evidence="24 25" key="1">
    <citation type="submission" date="2020-07" db="EMBL/GenBank/DDBJ databases">
        <authorList>
            <person name="Criscuolo A."/>
        </authorList>
    </citation>
    <scope>NUCLEOTIDE SEQUENCE [LARGE SCALE GENOMIC DNA]</scope>
    <source>
        <strain evidence="25">CIP 111030</strain>
    </source>
</reference>
<dbReference type="InterPro" id="IPR023615">
    <property type="entry name" value="Cyt_c_Oxase_su1_BS"/>
</dbReference>
<dbReference type="PROSITE" id="PS00077">
    <property type="entry name" value="COX1_CUB"/>
    <property type="match status" value="1"/>
</dbReference>
<dbReference type="PANTHER" id="PTHR10422">
    <property type="entry name" value="CYTOCHROME C OXIDASE SUBUNIT 1"/>
    <property type="match status" value="1"/>
</dbReference>
<keyword evidence="8 21" id="KW-0349">Heme</keyword>
<feature type="transmembrane region" description="Helical" evidence="22">
    <location>
        <begin position="309"/>
        <end position="333"/>
    </location>
</feature>
<dbReference type="Gene3D" id="1.20.210.10">
    <property type="entry name" value="Cytochrome c oxidase-like, subunit I domain"/>
    <property type="match status" value="1"/>
</dbReference>
<feature type="transmembrane region" description="Helical" evidence="22">
    <location>
        <begin position="275"/>
        <end position="297"/>
    </location>
</feature>
<feature type="transmembrane region" description="Helical" evidence="22">
    <location>
        <begin position="459"/>
        <end position="483"/>
    </location>
</feature>
<evidence type="ECO:0000256" key="14">
    <source>
        <dbReference type="ARBA" id="ARBA00022989"/>
    </source>
</evidence>
<comment type="caution">
    <text evidence="24">The sequence shown here is derived from an EMBL/GenBank/DDBJ whole genome shotgun (WGS) entry which is preliminary data.</text>
</comment>
<evidence type="ECO:0000256" key="18">
    <source>
        <dbReference type="ARBA" id="ARBA00031397"/>
    </source>
</evidence>
<evidence type="ECO:0000256" key="15">
    <source>
        <dbReference type="ARBA" id="ARBA00023004"/>
    </source>
</evidence>
<comment type="similarity">
    <text evidence="3 21">Belongs to the heme-copper respiratory oxidase family.</text>
</comment>
<dbReference type="InterPro" id="IPR036927">
    <property type="entry name" value="Cyt_c_oxase-like_su1_sf"/>
</dbReference>
<dbReference type="GO" id="GO:0004129">
    <property type="term" value="F:cytochrome-c oxidase activity"/>
    <property type="evidence" value="ECO:0007669"/>
    <property type="project" value="UniProtKB-EC"/>
</dbReference>
<name>A0A6V7RDM6_9BACL</name>
<feature type="transmembrane region" description="Helical" evidence="22">
    <location>
        <begin position="345"/>
        <end position="365"/>
    </location>
</feature>
<sequence>MAQVKGKKAGFGAVLWDYLTTVDHKKIAIIYLVAGGFFFALGGIEAMLIRAQLAVPNNDFLSAGLFNEVITMHGTTMIFLAAMPLLFAFMNAVVPLQIGARDVAFPFLNSLGVWLFVFGGIFLNLSWFLGGAPDAGWTSYASLSIASPGHGIDFYAVGLQIAGAGTLISGINFVTTIITMRAPGMTYMRMPLFTWTTLVAAILIVFAFPPLTIGVFLLMFDRMFGSNFFIVEAGGNTIIWEHLFWIFGHPEVYVLILPAFGIFSEIFSTFSRKRLFGYSAMVFATVLIGFFGFMVWAHHMFTVGLGPTANAIFALATMAIAVPTGIKIFNWIATIWGGSIEFTTPMLYALAFIPSFVMGGVTGIMQAAAPADYQYHDSYFIVAHFHYVIVGGVVFALLAGLHFYWPIITGTMLSEKLGKIEMVIFFIGFHCTFLIQHWLGLWGMPRRVFTYLDGQGYNTANMISSIGAALMAIAVIILLINIIKTLVKNEKVGTDPWGDGRTLEWSLPIPTPYYNFANTPLIRGIDALALEKEEGDGTIPAAGPVEAIHMPNNSFIPFMISFGLFVAGFGALYFASGKPWAIDAVANLPEKPWALYVLIAGLAITFISMGVRSWKDDLGYYIPKEELEADLRELEARERGAK</sequence>
<dbReference type="GO" id="GO:0005886">
    <property type="term" value="C:plasma membrane"/>
    <property type="evidence" value="ECO:0007669"/>
    <property type="project" value="UniProtKB-SubCell"/>
</dbReference>
<feature type="transmembrane region" description="Helical" evidence="22">
    <location>
        <begin position="420"/>
        <end position="439"/>
    </location>
</feature>
<dbReference type="EMBL" id="CAJEWE010000010">
    <property type="protein sequence ID" value="CAD2075807.1"/>
    <property type="molecule type" value="Genomic_DNA"/>
</dbReference>
<evidence type="ECO:0000256" key="22">
    <source>
        <dbReference type="SAM" id="Phobius"/>
    </source>
</evidence>
<evidence type="ECO:0000256" key="20">
    <source>
        <dbReference type="ARBA" id="ARBA00047816"/>
    </source>
</evidence>
<evidence type="ECO:0000256" key="1">
    <source>
        <dbReference type="ARBA" id="ARBA00004651"/>
    </source>
</evidence>
<evidence type="ECO:0000256" key="16">
    <source>
        <dbReference type="ARBA" id="ARBA00023008"/>
    </source>
</evidence>
<evidence type="ECO:0000256" key="7">
    <source>
        <dbReference type="ARBA" id="ARBA00022475"/>
    </source>
</evidence>
<evidence type="ECO:0000256" key="10">
    <source>
        <dbReference type="ARBA" id="ARBA00022692"/>
    </source>
</evidence>
<dbReference type="Gene3D" id="1.10.287.70">
    <property type="match status" value="1"/>
</dbReference>
<dbReference type="PROSITE" id="PS50855">
    <property type="entry name" value="COX1"/>
    <property type="match status" value="1"/>
</dbReference>
<dbReference type="SUPFAM" id="SSF81442">
    <property type="entry name" value="Cytochrome c oxidase subunit I-like"/>
    <property type="match status" value="1"/>
</dbReference>
<feature type="domain" description="Cytochrome oxidase subunit I profile" evidence="23">
    <location>
        <begin position="10"/>
        <end position="523"/>
    </location>
</feature>
<comment type="catalytic activity">
    <reaction evidence="20">
        <text>4 Fe(II)-[cytochrome c] + O2 + 8 H(+)(in) = 4 Fe(III)-[cytochrome c] + 2 H2O + 4 H(+)(out)</text>
        <dbReference type="Rhea" id="RHEA:11436"/>
        <dbReference type="Rhea" id="RHEA-COMP:10350"/>
        <dbReference type="Rhea" id="RHEA-COMP:14399"/>
        <dbReference type="ChEBI" id="CHEBI:15377"/>
        <dbReference type="ChEBI" id="CHEBI:15378"/>
        <dbReference type="ChEBI" id="CHEBI:15379"/>
        <dbReference type="ChEBI" id="CHEBI:29033"/>
        <dbReference type="ChEBI" id="CHEBI:29034"/>
        <dbReference type="EC" id="7.1.1.9"/>
    </reaction>
</comment>
<evidence type="ECO:0000256" key="17">
    <source>
        <dbReference type="ARBA" id="ARBA00023136"/>
    </source>
</evidence>
<evidence type="ECO:0000256" key="11">
    <source>
        <dbReference type="ARBA" id="ARBA00022723"/>
    </source>
</evidence>
<dbReference type="GO" id="GO:0015990">
    <property type="term" value="P:electron transport coupled proton transport"/>
    <property type="evidence" value="ECO:0007669"/>
    <property type="project" value="TreeGrafter"/>
</dbReference>
<evidence type="ECO:0000313" key="25">
    <source>
        <dbReference type="Proteomes" id="UP000521032"/>
    </source>
</evidence>